<protein>
    <recommendedName>
        <fullName evidence="16">Magnesium and cobalt efflux protein CorC</fullName>
    </recommendedName>
</protein>
<dbReference type="PROSITE" id="PS51846">
    <property type="entry name" value="CNNM"/>
    <property type="match status" value="1"/>
</dbReference>
<dbReference type="Pfam" id="PF01595">
    <property type="entry name" value="CNNM"/>
    <property type="match status" value="1"/>
</dbReference>
<keyword evidence="4 10" id="KW-0812">Transmembrane</keyword>
<comment type="subcellular location">
    <subcellularLocation>
        <location evidence="1">Cell membrane</location>
        <topology evidence="1">Multi-pass membrane protein</topology>
    </subcellularLocation>
</comment>
<dbReference type="Pfam" id="PF03471">
    <property type="entry name" value="CorC_HlyC"/>
    <property type="match status" value="1"/>
</dbReference>
<evidence type="ECO:0000256" key="1">
    <source>
        <dbReference type="ARBA" id="ARBA00004651"/>
    </source>
</evidence>
<keyword evidence="3" id="KW-1003">Cell membrane</keyword>
<keyword evidence="8 10" id="KW-0472">Membrane</keyword>
<dbReference type="Pfam" id="PF00571">
    <property type="entry name" value="CBS"/>
    <property type="match status" value="1"/>
</dbReference>
<dbReference type="EMBL" id="BMLX01000002">
    <property type="protein sequence ID" value="GGP21467.1"/>
    <property type="molecule type" value="Genomic_DNA"/>
</dbReference>
<organism evidence="14 15">
    <name type="scientific">Silvimonas iriomotensis</name>
    <dbReference type="NCBI Taxonomy" id="449662"/>
    <lineage>
        <taxon>Bacteria</taxon>
        <taxon>Pseudomonadati</taxon>
        <taxon>Pseudomonadota</taxon>
        <taxon>Betaproteobacteria</taxon>
        <taxon>Neisseriales</taxon>
        <taxon>Chitinibacteraceae</taxon>
        <taxon>Silvimonas</taxon>
    </lineage>
</organism>
<evidence type="ECO:0000256" key="4">
    <source>
        <dbReference type="ARBA" id="ARBA00022692"/>
    </source>
</evidence>
<dbReference type="Proteomes" id="UP000637267">
    <property type="component" value="Unassembled WGS sequence"/>
</dbReference>
<dbReference type="PROSITE" id="PS51371">
    <property type="entry name" value="CBS"/>
    <property type="match status" value="1"/>
</dbReference>
<dbReference type="CDD" id="cd04590">
    <property type="entry name" value="CBS_pair_CorC_HlyC_assoc"/>
    <property type="match status" value="1"/>
</dbReference>
<evidence type="ECO:0000256" key="8">
    <source>
        <dbReference type="ARBA" id="ARBA00023136"/>
    </source>
</evidence>
<evidence type="ECO:0000256" key="5">
    <source>
        <dbReference type="ARBA" id="ARBA00022737"/>
    </source>
</evidence>
<dbReference type="PANTHER" id="PTHR22777">
    <property type="entry name" value="HEMOLYSIN-RELATED"/>
    <property type="match status" value="1"/>
</dbReference>
<reference evidence="15" key="1">
    <citation type="journal article" date="2019" name="Int. J. Syst. Evol. Microbiol.">
        <title>The Global Catalogue of Microorganisms (GCM) 10K type strain sequencing project: providing services to taxonomists for standard genome sequencing and annotation.</title>
        <authorList>
            <consortium name="The Broad Institute Genomics Platform"/>
            <consortium name="The Broad Institute Genome Sequencing Center for Infectious Disease"/>
            <person name="Wu L."/>
            <person name="Ma J."/>
        </authorList>
    </citation>
    <scope>NUCLEOTIDE SEQUENCE [LARGE SCALE GENOMIC DNA]</scope>
    <source>
        <strain evidence="15">CGMCC 1.8859</strain>
    </source>
</reference>
<evidence type="ECO:0000313" key="14">
    <source>
        <dbReference type="EMBL" id="GGP21467.1"/>
    </source>
</evidence>
<evidence type="ECO:0000256" key="3">
    <source>
        <dbReference type="ARBA" id="ARBA00022475"/>
    </source>
</evidence>
<evidence type="ECO:0000256" key="9">
    <source>
        <dbReference type="PROSITE-ProRule" id="PRU00703"/>
    </source>
</evidence>
<gene>
    <name evidence="14" type="ORF">GCM10010970_20620</name>
</gene>
<dbReference type="InterPro" id="IPR044751">
    <property type="entry name" value="Ion_transp-like_CBS"/>
</dbReference>
<dbReference type="InterPro" id="IPR046342">
    <property type="entry name" value="CBS_dom_sf"/>
</dbReference>
<keyword evidence="15" id="KW-1185">Reference proteome</keyword>
<evidence type="ECO:0000259" key="12">
    <source>
        <dbReference type="PROSITE" id="PS51371"/>
    </source>
</evidence>
<dbReference type="InterPro" id="IPR000644">
    <property type="entry name" value="CBS_dom"/>
</dbReference>
<feature type="domain" description="CBS" evidence="12">
    <location>
        <begin position="280"/>
        <end position="336"/>
    </location>
</feature>
<feature type="transmembrane region" description="Helical" evidence="11">
    <location>
        <begin position="135"/>
        <end position="157"/>
    </location>
</feature>
<evidence type="ECO:0008006" key="16">
    <source>
        <dbReference type="Google" id="ProtNLM"/>
    </source>
</evidence>
<evidence type="ECO:0000256" key="11">
    <source>
        <dbReference type="SAM" id="Phobius"/>
    </source>
</evidence>
<feature type="domain" description="CNNM transmembrane" evidence="13">
    <location>
        <begin position="7"/>
        <end position="198"/>
    </location>
</feature>
<comment type="similarity">
    <text evidence="2">Belongs to the UPF0053 family.</text>
</comment>
<dbReference type="SUPFAM" id="SSF56176">
    <property type="entry name" value="FAD-binding/transporter-associated domain-like"/>
    <property type="match status" value="1"/>
</dbReference>
<dbReference type="InterPro" id="IPR005170">
    <property type="entry name" value="Transptr-assoc_dom"/>
</dbReference>
<proteinExistence type="inferred from homology"/>
<evidence type="ECO:0000256" key="6">
    <source>
        <dbReference type="ARBA" id="ARBA00022989"/>
    </source>
</evidence>
<feature type="transmembrane region" description="Helical" evidence="11">
    <location>
        <begin position="98"/>
        <end position="115"/>
    </location>
</feature>
<dbReference type="SUPFAM" id="SSF54631">
    <property type="entry name" value="CBS-domain pair"/>
    <property type="match status" value="1"/>
</dbReference>
<sequence length="427" mass="47790">MWNAALDDIPSGELVIALIICLFSSAFFSASETAMMAVNRFRLKALAQQGNRGALLTLKLLEHTDRLLGVILLGNTLINTATATLATLITTRFFADNHFALGAATLLVAFAILVFSEATPKVIAATHPDRSALLASYPLTVMLRIFYPAVWFINLFVHGMLRLLHLQGKKHDHGSLRPEELRMLVLESGRFMEKKHHAILVNLFELTNITVDDVMTPRHQIEALDLSAEQEELARQLYTCHHTRLPVFEDNPDNMVGILHTRKALSLSEDELTGNTLRTLIRPPYFIPSGTPLFTQLQNFQENRRRIGLVVDEYGELRGLVTLEDILEQIIGEFTTNAPSAGSRLEKQSDGSYLLDGSMSLRELNRKLKRNFPLDGPKTLNGLVLEYFEDIPDAGTCLAIAGERLEIVQTQDRSIKVIRLYPLATTH</sequence>
<evidence type="ECO:0000259" key="13">
    <source>
        <dbReference type="PROSITE" id="PS51846"/>
    </source>
</evidence>
<dbReference type="InterPro" id="IPR036318">
    <property type="entry name" value="FAD-bd_PCMH-like_sf"/>
</dbReference>
<feature type="transmembrane region" description="Helical" evidence="11">
    <location>
        <begin position="12"/>
        <end position="30"/>
    </location>
</feature>
<keyword evidence="6 10" id="KW-1133">Transmembrane helix</keyword>
<evidence type="ECO:0000313" key="15">
    <source>
        <dbReference type="Proteomes" id="UP000637267"/>
    </source>
</evidence>
<name>A0ABQ2P971_9NEIS</name>
<evidence type="ECO:0000256" key="10">
    <source>
        <dbReference type="PROSITE-ProRule" id="PRU01193"/>
    </source>
</evidence>
<comment type="caution">
    <text evidence="14">The sequence shown here is derived from an EMBL/GenBank/DDBJ whole genome shotgun (WGS) entry which is preliminary data.</text>
</comment>
<dbReference type="Gene3D" id="3.30.465.10">
    <property type="match status" value="1"/>
</dbReference>
<dbReference type="Gene3D" id="3.10.580.10">
    <property type="entry name" value="CBS-domain"/>
    <property type="match status" value="1"/>
</dbReference>
<dbReference type="PANTHER" id="PTHR22777:SF32">
    <property type="entry name" value="UPF0053 INNER MEMBRANE PROTEIN YFJD"/>
    <property type="match status" value="1"/>
</dbReference>
<feature type="transmembrane region" description="Helical" evidence="11">
    <location>
        <begin position="67"/>
        <end position="86"/>
    </location>
</feature>
<dbReference type="SMART" id="SM01091">
    <property type="entry name" value="CorC_HlyC"/>
    <property type="match status" value="1"/>
</dbReference>
<accession>A0ABQ2P971</accession>
<dbReference type="InterPro" id="IPR002550">
    <property type="entry name" value="CNNM"/>
</dbReference>
<keyword evidence="5" id="KW-0677">Repeat</keyword>
<evidence type="ECO:0000256" key="7">
    <source>
        <dbReference type="ARBA" id="ARBA00023122"/>
    </source>
</evidence>
<keyword evidence="7 9" id="KW-0129">CBS domain</keyword>
<evidence type="ECO:0000256" key="2">
    <source>
        <dbReference type="ARBA" id="ARBA00006337"/>
    </source>
</evidence>
<dbReference type="InterPro" id="IPR016169">
    <property type="entry name" value="FAD-bd_PCMH_sub2"/>
</dbReference>